<evidence type="ECO:0000313" key="3">
    <source>
        <dbReference type="EMBL" id="ANW00417.1"/>
    </source>
</evidence>
<dbReference type="Proteomes" id="UP000092839">
    <property type="component" value="Chromosome"/>
</dbReference>
<reference evidence="3 4" key="1">
    <citation type="submission" date="2016-07" db="EMBL/GenBank/DDBJ databases">
        <title>Complete genome sequence of Bradyrhizobium icense LMTR 13T, a potential inoculant strain isolated from lima bean (Phaseolus lunatus) in Peru.</title>
        <authorList>
            <person name="Ormeno-Orrillo E."/>
            <person name="Duran D."/>
            <person name="Rogel M.A."/>
            <person name="Rey L."/>
            <person name="Imperial J."/>
            <person name="Ruiz-Argueso T."/>
            <person name="Martinez-Romero E."/>
        </authorList>
    </citation>
    <scope>NUCLEOTIDE SEQUENCE [LARGE SCALE GENOMIC DNA]</scope>
    <source>
        <strain evidence="3 4">LMTR 13</strain>
    </source>
</reference>
<evidence type="ECO:0000256" key="2">
    <source>
        <dbReference type="ARBA" id="ARBA00022679"/>
    </source>
</evidence>
<sequence>MAQLMFARRIQELCRSEVVVFGHKLPEWSLQADLRGTAQRSNLSVGSNLTRADYLAAMINRCRPPTIELDGVVLRVGNYGDIERYREMFPLKKEEGIQIGKDRILIHIRAGDVSVPSHGSYGPVPISYYQYLVSETKLTPVFIGETSQSPYMEALSREFPGAEFVGGASAFEDFQTIRRAQHIAVSVSSFSWLAAFLSTAETIHVPLAGLLDPRERPDADLLPLSDPRYRFHDVSARAWKNRYSDVLAHRADFKPMSVIDAKRLKGAAVRRTAVQSARIHLGLMRRMIFS</sequence>
<accession>A0A1B1UCC4</accession>
<dbReference type="KEGG" id="bic:LMTR13_09815"/>
<dbReference type="InterPro" id="IPR002516">
    <property type="entry name" value="Glyco_trans_11"/>
</dbReference>
<dbReference type="AlphaFoldDB" id="A0A1B1UCC4"/>
<gene>
    <name evidence="3" type="ORF">LMTR13_09815</name>
</gene>
<dbReference type="GO" id="GO:0016020">
    <property type="term" value="C:membrane"/>
    <property type="evidence" value="ECO:0007669"/>
    <property type="project" value="InterPro"/>
</dbReference>
<keyword evidence="4" id="KW-1185">Reference proteome</keyword>
<dbReference type="Pfam" id="PF01531">
    <property type="entry name" value="Glyco_transf_11"/>
    <property type="match status" value="1"/>
</dbReference>
<evidence type="ECO:0000313" key="4">
    <source>
        <dbReference type="Proteomes" id="UP000092839"/>
    </source>
</evidence>
<keyword evidence="2" id="KW-0808">Transferase</keyword>
<dbReference type="GO" id="GO:0008107">
    <property type="term" value="F:galactoside 2-alpha-L-fucosyltransferase activity"/>
    <property type="evidence" value="ECO:0007669"/>
    <property type="project" value="InterPro"/>
</dbReference>
<proteinExistence type="predicted"/>
<dbReference type="EMBL" id="CP016428">
    <property type="protein sequence ID" value="ANW00417.1"/>
    <property type="molecule type" value="Genomic_DNA"/>
</dbReference>
<dbReference type="GO" id="GO:0005975">
    <property type="term" value="P:carbohydrate metabolic process"/>
    <property type="evidence" value="ECO:0007669"/>
    <property type="project" value="InterPro"/>
</dbReference>
<organism evidence="3 4">
    <name type="scientific">Bradyrhizobium icense</name>
    <dbReference type="NCBI Taxonomy" id="1274631"/>
    <lineage>
        <taxon>Bacteria</taxon>
        <taxon>Pseudomonadati</taxon>
        <taxon>Pseudomonadota</taxon>
        <taxon>Alphaproteobacteria</taxon>
        <taxon>Hyphomicrobiales</taxon>
        <taxon>Nitrobacteraceae</taxon>
        <taxon>Bradyrhizobium</taxon>
    </lineage>
</organism>
<evidence type="ECO:0000256" key="1">
    <source>
        <dbReference type="ARBA" id="ARBA00022676"/>
    </source>
</evidence>
<name>A0A1B1UCC4_9BRAD</name>
<protein>
    <submittedName>
        <fullName evidence="3">Uncharacterized protein</fullName>
    </submittedName>
</protein>
<keyword evidence="1" id="KW-0328">Glycosyltransferase</keyword>